<comment type="caution">
    <text evidence="2">The sequence shown here is derived from an EMBL/GenBank/DDBJ whole genome shotgun (WGS) entry which is preliminary data.</text>
</comment>
<organism evidence="2 3">
    <name type="scientific">Corallococcus aberystwythensis</name>
    <dbReference type="NCBI Taxonomy" id="2316722"/>
    <lineage>
        <taxon>Bacteria</taxon>
        <taxon>Pseudomonadati</taxon>
        <taxon>Myxococcota</taxon>
        <taxon>Myxococcia</taxon>
        <taxon>Myxococcales</taxon>
        <taxon>Cystobacterineae</taxon>
        <taxon>Myxococcaceae</taxon>
        <taxon>Corallococcus</taxon>
    </lineage>
</organism>
<keyword evidence="3" id="KW-1185">Reference proteome</keyword>
<sequence>MMSAGMLMGCGGVEAEQEGPEVEEPRDTTQLKACSQRYLIEYYSDSTQTQLVGTERCYCNDIRPTTTGTSVGYRVVVYRYECFGAGGR</sequence>
<evidence type="ECO:0000256" key="1">
    <source>
        <dbReference type="SAM" id="MobiDB-lite"/>
    </source>
</evidence>
<accession>A0A3A8QYS2</accession>
<name>A0A3A8QYS2_9BACT</name>
<dbReference type="EMBL" id="RAWK01000012">
    <property type="protein sequence ID" value="RKH73707.1"/>
    <property type="molecule type" value="Genomic_DNA"/>
</dbReference>
<evidence type="ECO:0000313" key="3">
    <source>
        <dbReference type="Proteomes" id="UP000267003"/>
    </source>
</evidence>
<proteinExistence type="predicted"/>
<feature type="region of interest" description="Disordered" evidence="1">
    <location>
        <begin position="1"/>
        <end position="28"/>
    </location>
</feature>
<protein>
    <submittedName>
        <fullName evidence="2">Uncharacterized protein</fullName>
    </submittedName>
</protein>
<reference evidence="3" key="1">
    <citation type="submission" date="2018-09" db="EMBL/GenBank/DDBJ databases">
        <authorList>
            <person name="Livingstone P.G."/>
            <person name="Whitworth D.E."/>
        </authorList>
    </citation>
    <scope>NUCLEOTIDE SEQUENCE [LARGE SCALE GENOMIC DNA]</scope>
    <source>
        <strain evidence="3">AB050A</strain>
    </source>
</reference>
<dbReference type="Proteomes" id="UP000267003">
    <property type="component" value="Unassembled WGS sequence"/>
</dbReference>
<dbReference type="AlphaFoldDB" id="A0A3A8QYS2"/>
<gene>
    <name evidence="2" type="ORF">D7W81_03375</name>
</gene>
<evidence type="ECO:0000313" key="2">
    <source>
        <dbReference type="EMBL" id="RKH73707.1"/>
    </source>
</evidence>